<protein>
    <recommendedName>
        <fullName evidence="4">DUF4179 domain-containing protein</fullName>
    </recommendedName>
</protein>
<keyword evidence="1" id="KW-1133">Transmembrane helix</keyword>
<evidence type="ECO:0008006" key="4">
    <source>
        <dbReference type="Google" id="ProtNLM"/>
    </source>
</evidence>
<dbReference type="EMBL" id="CALBWS010000053">
    <property type="protein sequence ID" value="CAH2717569.1"/>
    <property type="molecule type" value="Genomic_DNA"/>
</dbReference>
<keyword evidence="1" id="KW-0812">Transmembrane</keyword>
<evidence type="ECO:0000313" key="2">
    <source>
        <dbReference type="EMBL" id="CAH2717569.1"/>
    </source>
</evidence>
<evidence type="ECO:0000256" key="1">
    <source>
        <dbReference type="SAM" id="Phobius"/>
    </source>
</evidence>
<dbReference type="RefSeq" id="WP_248737780.1">
    <property type="nucleotide sequence ID" value="NZ_CALBWS010000053.1"/>
</dbReference>
<proteinExistence type="predicted"/>
<feature type="transmembrane region" description="Helical" evidence="1">
    <location>
        <begin position="50"/>
        <end position="68"/>
    </location>
</feature>
<keyword evidence="1" id="KW-0472">Membrane</keyword>
<reference evidence="2" key="1">
    <citation type="submission" date="2022-04" db="EMBL/GenBank/DDBJ databases">
        <authorList>
            <person name="Criscuolo A."/>
        </authorList>
    </citation>
    <scope>NUCLEOTIDE SEQUENCE</scope>
    <source>
        <strain evidence="2">CIP111895</strain>
    </source>
</reference>
<name>A0ABM9EY18_9BACI</name>
<sequence length="323" mass="36042">MSHLSDKELLEVLADFPRHELTTIQRTEILKTISETGTLKPKRQFPVQRLAALAAVFILILITPILYLTNKSEEKTPRAGTVIKQAQEGNYFALVDKDGTPHYADSNFGIPNKVSLLAPKEWAVWGDIRSSRNTMVFLWGKELKSYQYLNVEATHVDTGISTTFGGGQLSGGMYGSDAHASVDLGIFDKRGKWNLTFIVGNTSGVEKKFGEFTIYVKDHYVLLGPSATLLISQEDLYVGFYQDAYIEVDGENLPEEIELEIINEEDPTDISKFTFKHQTDSTSEDGRKTSIYKGDFQIKKSGKYSFGALGSSNFVRIGKPTDK</sequence>
<evidence type="ECO:0000313" key="3">
    <source>
        <dbReference type="Proteomes" id="UP000838308"/>
    </source>
</evidence>
<comment type="caution">
    <text evidence="2">The sequence shown here is derived from an EMBL/GenBank/DDBJ whole genome shotgun (WGS) entry which is preliminary data.</text>
</comment>
<gene>
    <name evidence="2" type="ORF">BACCIP111895_04783</name>
</gene>
<dbReference type="Proteomes" id="UP000838308">
    <property type="component" value="Unassembled WGS sequence"/>
</dbReference>
<organism evidence="2 3">
    <name type="scientific">Neobacillus rhizosphaerae</name>
    <dbReference type="NCBI Taxonomy" id="2880965"/>
    <lineage>
        <taxon>Bacteria</taxon>
        <taxon>Bacillati</taxon>
        <taxon>Bacillota</taxon>
        <taxon>Bacilli</taxon>
        <taxon>Bacillales</taxon>
        <taxon>Bacillaceae</taxon>
        <taxon>Neobacillus</taxon>
    </lineage>
</organism>
<keyword evidence="3" id="KW-1185">Reference proteome</keyword>
<accession>A0ABM9EY18</accession>
<dbReference type="Gene3D" id="2.60.40.3830">
    <property type="match status" value="1"/>
</dbReference>